<organism evidence="2 3">
    <name type="scientific">Galemys pyrenaicus</name>
    <name type="common">Iberian desman</name>
    <name type="synonym">Pyrenean desman</name>
    <dbReference type="NCBI Taxonomy" id="202257"/>
    <lineage>
        <taxon>Eukaryota</taxon>
        <taxon>Metazoa</taxon>
        <taxon>Chordata</taxon>
        <taxon>Craniata</taxon>
        <taxon>Vertebrata</taxon>
        <taxon>Euteleostomi</taxon>
        <taxon>Mammalia</taxon>
        <taxon>Eutheria</taxon>
        <taxon>Laurasiatheria</taxon>
        <taxon>Eulipotyphla</taxon>
        <taxon>Talpidae</taxon>
        <taxon>Galemys</taxon>
    </lineage>
</organism>
<dbReference type="OrthoDB" id="24526at2759"/>
<proteinExistence type="predicted"/>
<protein>
    <submittedName>
        <fullName evidence="2">Protein Mdm4</fullName>
    </submittedName>
</protein>
<accession>A0A8J6AXS0</accession>
<keyword evidence="3" id="KW-1185">Reference proteome</keyword>
<comment type="caution">
    <text evidence="2">The sequence shown here is derived from an EMBL/GenBank/DDBJ whole genome shotgun (WGS) entry which is preliminary data.</text>
</comment>
<dbReference type="Gene3D" id="1.10.245.10">
    <property type="entry name" value="SWIB/MDM2 domain"/>
    <property type="match status" value="1"/>
</dbReference>
<reference evidence="2" key="1">
    <citation type="journal article" date="2021" name="Evol. Appl.">
        <title>The genome of the Pyrenean desman and the effects of bottlenecks and inbreeding on the genomic landscape of an endangered species.</title>
        <authorList>
            <person name="Escoda L."/>
            <person name="Castresana J."/>
        </authorList>
    </citation>
    <scope>NUCLEOTIDE SEQUENCE</scope>
    <source>
        <strain evidence="2">IBE-C5619</strain>
    </source>
</reference>
<dbReference type="Proteomes" id="UP000700334">
    <property type="component" value="Unassembled WGS sequence"/>
</dbReference>
<name>A0A8J6AXS0_GALPY</name>
<dbReference type="EMBL" id="JAGFMF010011641">
    <property type="protein sequence ID" value="KAG8518074.1"/>
    <property type="molecule type" value="Genomic_DNA"/>
</dbReference>
<gene>
    <name evidence="2" type="ORF">J0S82_016914</name>
</gene>
<sequence>MGRMSEPRERGGDPGWLSRAPGLRSSAPEPEGLFEERSLGPHPTSGQTAGDGALVFERVSSASRLAFMSHEVRELLVCGEACVGKSPPALGCYTISPEQVNQVCFYLHQVRPKLPLLKILQAAGAQGEMFTVKEVSRHGEVSAKRSRVIEASDCP</sequence>
<evidence type="ECO:0000313" key="3">
    <source>
        <dbReference type="Proteomes" id="UP000700334"/>
    </source>
</evidence>
<dbReference type="InterPro" id="IPR036885">
    <property type="entry name" value="SWIB_MDM2_dom_sf"/>
</dbReference>
<feature type="region of interest" description="Disordered" evidence="1">
    <location>
        <begin position="1"/>
        <end position="50"/>
    </location>
</feature>
<dbReference type="AlphaFoldDB" id="A0A8J6AXS0"/>
<evidence type="ECO:0000313" key="2">
    <source>
        <dbReference type="EMBL" id="KAG8518074.1"/>
    </source>
</evidence>
<feature type="compositionally biased region" description="Basic and acidic residues" evidence="1">
    <location>
        <begin position="1"/>
        <end position="12"/>
    </location>
</feature>
<dbReference type="SUPFAM" id="SSF47592">
    <property type="entry name" value="SWIB/MDM2 domain"/>
    <property type="match status" value="1"/>
</dbReference>
<evidence type="ECO:0000256" key="1">
    <source>
        <dbReference type="SAM" id="MobiDB-lite"/>
    </source>
</evidence>